<name>R6UHX6_9BACT</name>
<dbReference type="AlphaFoldDB" id="R6UHX6"/>
<evidence type="ECO:0000313" key="1">
    <source>
        <dbReference type="EMBL" id="CDC70407.1"/>
    </source>
</evidence>
<evidence type="ECO:0000313" key="2">
    <source>
        <dbReference type="Proteomes" id="UP000017938"/>
    </source>
</evidence>
<accession>R6UHX6</accession>
<dbReference type="STRING" id="1263015.BN580_00724"/>
<dbReference type="Proteomes" id="UP000017938">
    <property type="component" value="Unassembled WGS sequence"/>
</dbReference>
<protein>
    <submittedName>
        <fullName evidence="1">Uncharacterized protein</fullName>
    </submittedName>
</protein>
<comment type="caution">
    <text evidence="1">The sequence shown here is derived from an EMBL/GenBank/DDBJ whole genome shotgun (WGS) entry which is preliminary data.</text>
</comment>
<proteinExistence type="predicted"/>
<organism evidence="1 2">
    <name type="scientific">Candidatus Colimorpha enterica</name>
    <dbReference type="NCBI Taxonomy" id="3083063"/>
    <lineage>
        <taxon>Bacteria</taxon>
        <taxon>Pseudomonadati</taxon>
        <taxon>Bacteroidota</taxon>
        <taxon>Bacteroidia</taxon>
        <taxon>Bacteroidales</taxon>
        <taxon>Candidatus Colimorpha</taxon>
    </lineage>
</organism>
<sequence>MDYPCPSRIRNLGLHVVVDLEGKVGVVLHVVVHALENVVAGGTQRDKHAVLLLSRHDRADGGELCRYLVLCGGICTAAALPFRQLVQCDPESLRRKPCIYVKLLRLCLQRTSGIITVFHLEISFRKNVHSGVAASTCGAPVWIRMSDHLFGMENLVEFFFGQESELYARLPE</sequence>
<reference evidence="1" key="1">
    <citation type="submission" date="2012-11" db="EMBL/GenBank/DDBJ databases">
        <title>Dependencies among metagenomic species, viruses, plasmids and units of genetic variation.</title>
        <authorList>
            <person name="Nielsen H.B."/>
            <person name="Almeida M."/>
            <person name="Juncker A.S."/>
            <person name="Rasmussen S."/>
            <person name="Li J."/>
            <person name="Sunagawa S."/>
            <person name="Plichta D."/>
            <person name="Gautier L."/>
            <person name="Le Chatelier E."/>
            <person name="Peletier E."/>
            <person name="Bonde I."/>
            <person name="Nielsen T."/>
            <person name="Manichanh C."/>
            <person name="Arumugam M."/>
            <person name="Batto J."/>
            <person name="Santos M.B.Q.D."/>
            <person name="Blom N."/>
            <person name="Borruel N."/>
            <person name="Burgdorf K.S."/>
            <person name="Boumezbeur F."/>
            <person name="Casellas F."/>
            <person name="Dore J."/>
            <person name="Guarner F."/>
            <person name="Hansen T."/>
            <person name="Hildebrand F."/>
            <person name="Kaas R.S."/>
            <person name="Kennedy S."/>
            <person name="Kristiansen K."/>
            <person name="Kultima J.R."/>
            <person name="Leonard P."/>
            <person name="Levenez F."/>
            <person name="Lund O."/>
            <person name="Moumen B."/>
            <person name="Le Paslier D."/>
            <person name="Pons N."/>
            <person name="Pedersen O."/>
            <person name="Prifti E."/>
            <person name="Qin J."/>
            <person name="Raes J."/>
            <person name="Tap J."/>
            <person name="Tims S."/>
            <person name="Ussery D.W."/>
            <person name="Yamada T."/>
            <person name="MetaHit consortium"/>
            <person name="Renault P."/>
            <person name="Sicheritz-Ponten T."/>
            <person name="Bork P."/>
            <person name="Wang J."/>
            <person name="Brunak S."/>
            <person name="Ehrlich S.D."/>
        </authorList>
    </citation>
    <scope>NUCLEOTIDE SEQUENCE [LARGE SCALE GENOMIC DNA]</scope>
</reference>
<gene>
    <name evidence="1" type="ORF">BN580_00724</name>
</gene>
<dbReference type="EMBL" id="CBFW010000029">
    <property type="protein sequence ID" value="CDC70407.1"/>
    <property type="molecule type" value="Genomic_DNA"/>
</dbReference>